<proteinExistence type="predicted"/>
<name>A0A518HMG3_9BACT</name>
<sequence length="151" mass="17058">MKTRLDRRLADASDDGERERIRSTYQHWFSEQENISRRPAEWTIEHWTAPSGSGMRSWRCGDGIAVTFESQVLGFVPGSPVLLLISPDSGAIYVPNGGLDFLHSAFSIGNPHDLYSPSLADKPLDVTDVVWEREEATTEPRDDTERRWSPV</sequence>
<protein>
    <submittedName>
        <fullName evidence="1">Uncharacterized protein</fullName>
    </submittedName>
</protein>
<gene>
    <name evidence="1" type="ORF">Enr13x_18870</name>
</gene>
<reference evidence="1 2" key="1">
    <citation type="submission" date="2019-03" db="EMBL/GenBank/DDBJ databases">
        <title>Deep-cultivation of Planctomycetes and their phenomic and genomic characterization uncovers novel biology.</title>
        <authorList>
            <person name="Wiegand S."/>
            <person name="Jogler M."/>
            <person name="Boedeker C."/>
            <person name="Pinto D."/>
            <person name="Vollmers J."/>
            <person name="Rivas-Marin E."/>
            <person name="Kohn T."/>
            <person name="Peeters S.H."/>
            <person name="Heuer A."/>
            <person name="Rast P."/>
            <person name="Oberbeckmann S."/>
            <person name="Bunk B."/>
            <person name="Jeske O."/>
            <person name="Meyerdierks A."/>
            <person name="Storesund J.E."/>
            <person name="Kallscheuer N."/>
            <person name="Luecker S."/>
            <person name="Lage O.M."/>
            <person name="Pohl T."/>
            <person name="Merkel B.J."/>
            <person name="Hornburger P."/>
            <person name="Mueller R.-W."/>
            <person name="Bruemmer F."/>
            <person name="Labrenz M."/>
            <person name="Spormann A.M."/>
            <person name="Op den Camp H."/>
            <person name="Overmann J."/>
            <person name="Amann R."/>
            <person name="Jetten M.S.M."/>
            <person name="Mascher T."/>
            <person name="Medema M.H."/>
            <person name="Devos D.P."/>
            <person name="Kaster A.-K."/>
            <person name="Ovreas L."/>
            <person name="Rohde M."/>
            <person name="Galperin M.Y."/>
            <person name="Jogler C."/>
        </authorList>
    </citation>
    <scope>NUCLEOTIDE SEQUENCE [LARGE SCALE GENOMIC DNA]</scope>
    <source>
        <strain evidence="1 2">Enr13</strain>
    </source>
</reference>
<dbReference type="EMBL" id="CP037423">
    <property type="protein sequence ID" value="QDV42044.1"/>
    <property type="molecule type" value="Genomic_DNA"/>
</dbReference>
<dbReference type="Proteomes" id="UP000319004">
    <property type="component" value="Chromosome"/>
</dbReference>
<keyword evidence="2" id="KW-1185">Reference proteome</keyword>
<dbReference type="KEGG" id="snep:Enr13x_18870"/>
<accession>A0A518HMG3</accession>
<dbReference type="AlphaFoldDB" id="A0A518HMG3"/>
<evidence type="ECO:0000313" key="2">
    <source>
        <dbReference type="Proteomes" id="UP000319004"/>
    </source>
</evidence>
<organism evidence="1 2">
    <name type="scientific">Stieleria neptunia</name>
    <dbReference type="NCBI Taxonomy" id="2527979"/>
    <lineage>
        <taxon>Bacteria</taxon>
        <taxon>Pseudomonadati</taxon>
        <taxon>Planctomycetota</taxon>
        <taxon>Planctomycetia</taxon>
        <taxon>Pirellulales</taxon>
        <taxon>Pirellulaceae</taxon>
        <taxon>Stieleria</taxon>
    </lineage>
</organism>
<evidence type="ECO:0000313" key="1">
    <source>
        <dbReference type="EMBL" id="QDV42044.1"/>
    </source>
</evidence>